<evidence type="ECO:0000256" key="7">
    <source>
        <dbReference type="SAM" id="Phobius"/>
    </source>
</evidence>
<dbReference type="Gene3D" id="1.10.1740.10">
    <property type="match status" value="1"/>
</dbReference>
<dbReference type="InterPro" id="IPR007627">
    <property type="entry name" value="RNA_pol_sigma70_r2"/>
</dbReference>
<organism evidence="9 10">
    <name type="scientific">Herbiconiux ginsengi</name>
    <dbReference type="NCBI Taxonomy" id="381665"/>
    <lineage>
        <taxon>Bacteria</taxon>
        <taxon>Bacillati</taxon>
        <taxon>Actinomycetota</taxon>
        <taxon>Actinomycetes</taxon>
        <taxon>Micrococcales</taxon>
        <taxon>Microbacteriaceae</taxon>
        <taxon>Herbiconiux</taxon>
    </lineage>
</organism>
<dbReference type="GO" id="GO:0005975">
    <property type="term" value="P:carbohydrate metabolic process"/>
    <property type="evidence" value="ECO:0007669"/>
    <property type="project" value="UniProtKB-ARBA"/>
</dbReference>
<dbReference type="PANTHER" id="PTHR43133:SF8">
    <property type="entry name" value="RNA POLYMERASE SIGMA FACTOR HI_1459-RELATED"/>
    <property type="match status" value="1"/>
</dbReference>
<keyword evidence="5" id="KW-0804">Transcription</keyword>
<dbReference type="InterPro" id="IPR014284">
    <property type="entry name" value="RNA_pol_sigma-70_dom"/>
</dbReference>
<dbReference type="InterPro" id="IPR013783">
    <property type="entry name" value="Ig-like_fold"/>
</dbReference>
<evidence type="ECO:0000256" key="1">
    <source>
        <dbReference type="ARBA" id="ARBA00010641"/>
    </source>
</evidence>
<reference evidence="9 10" key="1">
    <citation type="submission" date="2016-10" db="EMBL/GenBank/DDBJ databases">
        <authorList>
            <person name="de Groot N.N."/>
        </authorList>
    </citation>
    <scope>NUCLEOTIDE SEQUENCE [LARGE SCALE GENOMIC DNA]</scope>
    <source>
        <strain evidence="9 10">CGMCC 4.3491</strain>
    </source>
</reference>
<feature type="compositionally biased region" description="Pro residues" evidence="6">
    <location>
        <begin position="373"/>
        <end position="386"/>
    </location>
</feature>
<keyword evidence="7" id="KW-0472">Membrane</keyword>
<proteinExistence type="inferred from homology"/>
<dbReference type="NCBIfam" id="TIGR02937">
    <property type="entry name" value="sigma70-ECF"/>
    <property type="match status" value="1"/>
</dbReference>
<keyword evidence="10" id="KW-1185">Reference proteome</keyword>
<dbReference type="InterPro" id="IPR036388">
    <property type="entry name" value="WH-like_DNA-bd_sf"/>
</dbReference>
<accession>A0A1H3MQ01</accession>
<feature type="region of interest" description="Disordered" evidence="6">
    <location>
        <begin position="297"/>
        <end position="404"/>
    </location>
</feature>
<feature type="domain" description="RNA polymerase sigma-70 region 2" evidence="8">
    <location>
        <begin position="24"/>
        <end position="91"/>
    </location>
</feature>
<feature type="compositionally biased region" description="Pro residues" evidence="6">
    <location>
        <begin position="328"/>
        <end position="340"/>
    </location>
</feature>
<keyword evidence="3" id="KW-0731">Sigma factor</keyword>
<evidence type="ECO:0000256" key="2">
    <source>
        <dbReference type="ARBA" id="ARBA00023015"/>
    </source>
</evidence>
<dbReference type="AlphaFoldDB" id="A0A1H3MQ01"/>
<dbReference type="Proteomes" id="UP000198891">
    <property type="component" value="Unassembled WGS sequence"/>
</dbReference>
<evidence type="ECO:0000313" key="9">
    <source>
        <dbReference type="EMBL" id="SDY78590.1"/>
    </source>
</evidence>
<sequence length="597" mass="63444">MRGASDTELLKAVREGDRDSYDMLWRRHSDAAYRYASRLIPAQADDLVSEAFVAILHQVTTTDKGPQFAFRSYLKAVIRNTAAEWERQAGRYLNSDDLDQADLRDGLSLLEQKSDSEDVITAFRSLPDRWQRVLWLAEVTEAGRAEIAKELGIKPNAVSALQRRARTGLRFQWLTQQIPAALRDDTDHVARLIPQYLTEPNNGAVAVAVTTHVRTCSVCEDLLRSTRARAAGLRGGALAIVLASAGVGATTTVTLSSGTAAAAAIAGVSGWFLIGGATVAAVGGLIVTSVVITAPPSSAPADAAAPVSVSPPAPVPESGPAPSAIIPVAPPIPAAPPTPASPVSDEEPTGRLVTDPTVPSVTLIDDPDQEMPSAPPRPTPAPPDTPEPGTEPSTQLSPGVTSPVTYTGYSAPVITGRTSPGDDVAVALDARRYAPVVADDGTWSFDPRALQLDAGTYDYQVWAYNATSQSVAVAGTFTVLPLQLRGFEQLTGFEDMTVEEAQTTGVVIAITGPPDGRVSVTTMQGVSATITLDENGYTRKRLLLNARGWYYFSFRALDSDGFWGPVVESAVDVFDPEVIFDPWGPDPEEMTFDLVDP</sequence>
<dbReference type="PANTHER" id="PTHR43133">
    <property type="entry name" value="RNA POLYMERASE ECF-TYPE SIGMA FACTO"/>
    <property type="match status" value="1"/>
</dbReference>
<keyword evidence="7" id="KW-0812">Transmembrane</keyword>
<evidence type="ECO:0000259" key="8">
    <source>
        <dbReference type="Pfam" id="PF04542"/>
    </source>
</evidence>
<evidence type="ECO:0000256" key="3">
    <source>
        <dbReference type="ARBA" id="ARBA00023082"/>
    </source>
</evidence>
<dbReference type="InterPro" id="IPR013324">
    <property type="entry name" value="RNA_pol_sigma_r3/r4-like"/>
</dbReference>
<dbReference type="SUPFAM" id="SSF88659">
    <property type="entry name" value="Sigma3 and sigma4 domains of RNA polymerase sigma factors"/>
    <property type="match status" value="1"/>
</dbReference>
<keyword evidence="4" id="KW-0238">DNA-binding</keyword>
<feature type="compositionally biased region" description="Polar residues" evidence="6">
    <location>
        <begin position="395"/>
        <end position="404"/>
    </location>
</feature>
<protein>
    <submittedName>
        <fullName evidence="9">RNA polymerase sigma factor, sigma-70 family</fullName>
    </submittedName>
</protein>
<evidence type="ECO:0000313" key="10">
    <source>
        <dbReference type="Proteomes" id="UP000198891"/>
    </source>
</evidence>
<evidence type="ECO:0000256" key="6">
    <source>
        <dbReference type="SAM" id="MobiDB-lite"/>
    </source>
</evidence>
<dbReference type="Gene3D" id="1.10.10.10">
    <property type="entry name" value="Winged helix-like DNA-binding domain superfamily/Winged helix DNA-binding domain"/>
    <property type="match status" value="1"/>
</dbReference>
<dbReference type="STRING" id="381665.SAMN05216554_1513"/>
<dbReference type="GO" id="GO:0006352">
    <property type="term" value="P:DNA-templated transcription initiation"/>
    <property type="evidence" value="ECO:0007669"/>
    <property type="project" value="InterPro"/>
</dbReference>
<dbReference type="InterPro" id="IPR013325">
    <property type="entry name" value="RNA_pol_sigma_r2"/>
</dbReference>
<feature type="transmembrane region" description="Helical" evidence="7">
    <location>
        <begin position="271"/>
        <end position="292"/>
    </location>
</feature>
<dbReference type="SUPFAM" id="SSF88946">
    <property type="entry name" value="Sigma2 domain of RNA polymerase sigma factors"/>
    <property type="match status" value="1"/>
</dbReference>
<dbReference type="EMBL" id="FNPZ01000001">
    <property type="protein sequence ID" value="SDY78590.1"/>
    <property type="molecule type" value="Genomic_DNA"/>
</dbReference>
<dbReference type="Gene3D" id="2.60.40.10">
    <property type="entry name" value="Immunoglobulins"/>
    <property type="match status" value="1"/>
</dbReference>
<keyword evidence="7" id="KW-1133">Transmembrane helix</keyword>
<name>A0A1H3MQ01_9MICO</name>
<keyword evidence="2" id="KW-0805">Transcription regulation</keyword>
<gene>
    <name evidence="9" type="ORF">SAMN05216554_1513</name>
</gene>
<feature type="compositionally biased region" description="Low complexity" evidence="6">
    <location>
        <begin position="297"/>
        <end position="308"/>
    </location>
</feature>
<evidence type="ECO:0000256" key="4">
    <source>
        <dbReference type="ARBA" id="ARBA00023125"/>
    </source>
</evidence>
<dbReference type="OrthoDB" id="4990598at2"/>
<evidence type="ECO:0000256" key="5">
    <source>
        <dbReference type="ARBA" id="ARBA00023163"/>
    </source>
</evidence>
<comment type="similarity">
    <text evidence="1">Belongs to the sigma-70 factor family. ECF subfamily.</text>
</comment>
<feature type="transmembrane region" description="Helical" evidence="7">
    <location>
        <begin position="237"/>
        <end position="265"/>
    </location>
</feature>
<dbReference type="GO" id="GO:0003677">
    <property type="term" value="F:DNA binding"/>
    <property type="evidence" value="ECO:0007669"/>
    <property type="project" value="UniProtKB-KW"/>
</dbReference>
<dbReference type="GO" id="GO:0016987">
    <property type="term" value="F:sigma factor activity"/>
    <property type="evidence" value="ECO:0007669"/>
    <property type="project" value="UniProtKB-KW"/>
</dbReference>
<feature type="compositionally biased region" description="Pro residues" evidence="6">
    <location>
        <begin position="309"/>
        <end position="319"/>
    </location>
</feature>
<dbReference type="Pfam" id="PF04542">
    <property type="entry name" value="Sigma70_r2"/>
    <property type="match status" value="1"/>
</dbReference>
<dbReference type="InterPro" id="IPR039425">
    <property type="entry name" value="RNA_pol_sigma-70-like"/>
</dbReference>